<name>L2GYN4_VAVCU</name>
<dbReference type="GeneID" id="19878095"/>
<reference evidence="2" key="1">
    <citation type="submission" date="2011-03" db="EMBL/GenBank/DDBJ databases">
        <title>The genome sequence of Vavraia culicis strain floridensis.</title>
        <authorList>
            <consortium name="The Broad Institute Genome Sequencing Platform"/>
            <person name="Cuomo C."/>
            <person name="Becnel J."/>
            <person name="Sanscrainte N."/>
            <person name="Young S.K."/>
            <person name="Zeng Q."/>
            <person name="Gargeya S."/>
            <person name="Fitzgerald M."/>
            <person name="Haas B."/>
            <person name="Abouelleil A."/>
            <person name="Alvarado L."/>
            <person name="Arachchi H.M."/>
            <person name="Berlin A."/>
            <person name="Chapman S.B."/>
            <person name="Gearin G."/>
            <person name="Goldberg J."/>
            <person name="Griggs A."/>
            <person name="Gujja S."/>
            <person name="Hansen M."/>
            <person name="Heiman D."/>
            <person name="Howarth C."/>
            <person name="Larimer J."/>
            <person name="Lui A."/>
            <person name="MacDonald P.J.P."/>
            <person name="McCowen C."/>
            <person name="Montmayeur A."/>
            <person name="Murphy C."/>
            <person name="Neiman D."/>
            <person name="Pearson M."/>
            <person name="Priest M."/>
            <person name="Roberts A."/>
            <person name="Saif S."/>
            <person name="Shea T."/>
            <person name="Sisk P."/>
            <person name="Stolte C."/>
            <person name="Sykes S."/>
            <person name="Wortman J."/>
            <person name="Nusbaum C."/>
            <person name="Birren B."/>
        </authorList>
    </citation>
    <scope>NUCLEOTIDE SEQUENCE [LARGE SCALE GENOMIC DNA]</scope>
    <source>
        <strain evidence="2">floridensis</strain>
    </source>
</reference>
<sequence>MCEILIGMINGEASFMSFTHYQIYSRVFFSFYCHTFRFTQLKIDYSAIAKCFQMIQEHSYRVSGLKTANYIILSQSMVVQTTDINKFYLKVKNIKFFCFSSSWQNSIISISLNVGIS</sequence>
<dbReference type="HOGENOM" id="CLU_2086609_0_0_1"/>
<accession>L2GYN4</accession>
<dbReference type="InParanoid" id="L2GYN4"/>
<dbReference type="EMBL" id="GL877405">
    <property type="protein sequence ID" value="ELA48368.1"/>
    <property type="molecule type" value="Genomic_DNA"/>
</dbReference>
<evidence type="ECO:0000313" key="1">
    <source>
        <dbReference type="EMBL" id="ELA48368.1"/>
    </source>
</evidence>
<keyword evidence="2" id="KW-1185">Reference proteome</keyword>
<dbReference type="Proteomes" id="UP000011081">
    <property type="component" value="Unassembled WGS sequence"/>
</dbReference>
<dbReference type="VEuPathDB" id="MicrosporidiaDB:VCUG_00204"/>
<protein>
    <submittedName>
        <fullName evidence="1">Uncharacterized protein</fullName>
    </submittedName>
</protein>
<proteinExistence type="predicted"/>
<gene>
    <name evidence="1" type="ORF">VCUG_00204</name>
</gene>
<dbReference type="AlphaFoldDB" id="L2GYN4"/>
<evidence type="ECO:0000313" key="2">
    <source>
        <dbReference type="Proteomes" id="UP000011081"/>
    </source>
</evidence>
<dbReference type="RefSeq" id="XP_008073225.1">
    <property type="nucleotide sequence ID" value="XM_008075034.1"/>
</dbReference>
<organism evidence="1 2">
    <name type="scientific">Vavraia culicis (isolate floridensis)</name>
    <name type="common">Microsporidian parasite</name>
    <dbReference type="NCBI Taxonomy" id="948595"/>
    <lineage>
        <taxon>Eukaryota</taxon>
        <taxon>Fungi</taxon>
        <taxon>Fungi incertae sedis</taxon>
        <taxon>Microsporidia</taxon>
        <taxon>Pleistophoridae</taxon>
        <taxon>Vavraia</taxon>
    </lineage>
</organism>